<keyword evidence="1" id="KW-0472">Membrane</keyword>
<proteinExistence type="predicted"/>
<dbReference type="SUPFAM" id="SSF81343">
    <property type="entry name" value="Fumarate reductase respiratory complex transmembrane subunits"/>
    <property type="match status" value="1"/>
</dbReference>
<keyword evidence="3" id="KW-1185">Reference proteome</keyword>
<dbReference type="AlphaFoldDB" id="A0A8H6ZA05"/>
<dbReference type="EMBL" id="JACAZH010000002">
    <property type="protein sequence ID" value="KAF7375240.1"/>
    <property type="molecule type" value="Genomic_DNA"/>
</dbReference>
<accession>A0A8H6ZA05</accession>
<protein>
    <submittedName>
        <fullName evidence="2">Uncharacterized protein</fullName>
    </submittedName>
</protein>
<dbReference type="OrthoDB" id="10259513at2759"/>
<dbReference type="InterPro" id="IPR034804">
    <property type="entry name" value="SQR/QFR_C/D"/>
</dbReference>
<evidence type="ECO:0000313" key="2">
    <source>
        <dbReference type="EMBL" id="KAF7375240.1"/>
    </source>
</evidence>
<gene>
    <name evidence="2" type="ORF">MSAN_00410600</name>
</gene>
<organism evidence="2 3">
    <name type="scientific">Mycena sanguinolenta</name>
    <dbReference type="NCBI Taxonomy" id="230812"/>
    <lineage>
        <taxon>Eukaryota</taxon>
        <taxon>Fungi</taxon>
        <taxon>Dikarya</taxon>
        <taxon>Basidiomycota</taxon>
        <taxon>Agaricomycotina</taxon>
        <taxon>Agaricomycetes</taxon>
        <taxon>Agaricomycetidae</taxon>
        <taxon>Agaricales</taxon>
        <taxon>Marasmiineae</taxon>
        <taxon>Mycenaceae</taxon>
        <taxon>Mycena</taxon>
    </lineage>
</organism>
<keyword evidence="1" id="KW-1133">Transmembrane helix</keyword>
<reference evidence="2" key="1">
    <citation type="submission" date="2020-05" db="EMBL/GenBank/DDBJ databases">
        <title>Mycena genomes resolve the evolution of fungal bioluminescence.</title>
        <authorList>
            <person name="Tsai I.J."/>
        </authorList>
    </citation>
    <scope>NUCLEOTIDE SEQUENCE</scope>
    <source>
        <strain evidence="2">160909Yilan</strain>
    </source>
</reference>
<feature type="transmembrane region" description="Helical" evidence="1">
    <location>
        <begin position="146"/>
        <end position="165"/>
    </location>
</feature>
<name>A0A8H6ZA05_9AGAR</name>
<dbReference type="Proteomes" id="UP000623467">
    <property type="component" value="Unassembled WGS sequence"/>
</dbReference>
<evidence type="ECO:0000313" key="3">
    <source>
        <dbReference type="Proteomes" id="UP000623467"/>
    </source>
</evidence>
<keyword evidence="1" id="KW-0812">Transmembrane</keyword>
<sequence length="192" mass="21602">MLTLIAAQYPEIFNLSSWPKPHTFNAQPRRCLGIVDSSNSRYLATVSLDKPAFTDGIRQYYLLPHFMTHRTHPMNPAPPIFAVGPPEFDFEFVKYGLSNWPWRSWLLYGCLVASVVLHAVDGERLVFNTYFGETIERIKAAARKNLLAIGLGLVAVPVLTGALVMSREPLMVLPSATERFHASFTHSPLFKI</sequence>
<comment type="caution">
    <text evidence="2">The sequence shown here is derived from an EMBL/GenBank/DDBJ whole genome shotgun (WGS) entry which is preliminary data.</text>
</comment>
<evidence type="ECO:0000256" key="1">
    <source>
        <dbReference type="SAM" id="Phobius"/>
    </source>
</evidence>
<dbReference type="GO" id="GO:0016020">
    <property type="term" value="C:membrane"/>
    <property type="evidence" value="ECO:0007669"/>
    <property type="project" value="InterPro"/>
</dbReference>